<organism evidence="2">
    <name type="scientific">Anguilla anguilla</name>
    <name type="common">European freshwater eel</name>
    <name type="synonym">Muraena anguilla</name>
    <dbReference type="NCBI Taxonomy" id="7936"/>
    <lineage>
        <taxon>Eukaryota</taxon>
        <taxon>Metazoa</taxon>
        <taxon>Chordata</taxon>
        <taxon>Craniata</taxon>
        <taxon>Vertebrata</taxon>
        <taxon>Euteleostomi</taxon>
        <taxon>Actinopterygii</taxon>
        <taxon>Neopterygii</taxon>
        <taxon>Teleostei</taxon>
        <taxon>Anguilliformes</taxon>
        <taxon>Anguillidae</taxon>
        <taxon>Anguilla</taxon>
    </lineage>
</organism>
<reference evidence="2" key="2">
    <citation type="journal article" date="2015" name="Fish Shellfish Immunol.">
        <title>Early steps in the European eel (Anguilla anguilla)-Vibrio vulnificus interaction in the gills: Role of the RtxA13 toxin.</title>
        <authorList>
            <person name="Callol A."/>
            <person name="Pajuelo D."/>
            <person name="Ebbesson L."/>
            <person name="Teles M."/>
            <person name="MacKenzie S."/>
            <person name="Amaro C."/>
        </authorList>
    </citation>
    <scope>NUCLEOTIDE SEQUENCE</scope>
</reference>
<evidence type="ECO:0000256" key="1">
    <source>
        <dbReference type="SAM" id="MobiDB-lite"/>
    </source>
</evidence>
<feature type="region of interest" description="Disordered" evidence="1">
    <location>
        <begin position="33"/>
        <end position="54"/>
    </location>
</feature>
<dbReference type="EMBL" id="GBXM01033933">
    <property type="protein sequence ID" value="JAH74644.1"/>
    <property type="molecule type" value="Transcribed_RNA"/>
</dbReference>
<proteinExistence type="predicted"/>
<reference evidence="2" key="1">
    <citation type="submission" date="2014-11" db="EMBL/GenBank/DDBJ databases">
        <authorList>
            <person name="Amaro Gonzalez C."/>
        </authorList>
    </citation>
    <scope>NUCLEOTIDE SEQUENCE</scope>
</reference>
<evidence type="ECO:0000313" key="2">
    <source>
        <dbReference type="EMBL" id="JAH74644.1"/>
    </source>
</evidence>
<sequence length="54" mass="5951">MPGCGSPRFSLLSIDGSHRGVYGRSDNHIAAYDISHAKPDRPPYSSRFGDPLKY</sequence>
<accession>A0A0E9V951</accession>
<name>A0A0E9V951_ANGAN</name>
<protein>
    <submittedName>
        <fullName evidence="2">Uncharacterized protein</fullName>
    </submittedName>
</protein>
<dbReference type="AlphaFoldDB" id="A0A0E9V951"/>